<feature type="compositionally biased region" description="Basic and acidic residues" evidence="1">
    <location>
        <begin position="35"/>
        <end position="66"/>
    </location>
</feature>
<dbReference type="RefSeq" id="XP_002180886.1">
    <property type="nucleotide sequence ID" value="XM_002180850.1"/>
</dbReference>
<organism evidence="2 3">
    <name type="scientific">Phaeodactylum tricornutum (strain CCAP 1055/1)</name>
    <dbReference type="NCBI Taxonomy" id="556484"/>
    <lineage>
        <taxon>Eukaryota</taxon>
        <taxon>Sar</taxon>
        <taxon>Stramenopiles</taxon>
        <taxon>Ochrophyta</taxon>
        <taxon>Bacillariophyta</taxon>
        <taxon>Bacillariophyceae</taxon>
        <taxon>Bacillariophycidae</taxon>
        <taxon>Naviculales</taxon>
        <taxon>Phaeodactylaceae</taxon>
        <taxon>Phaeodactylum</taxon>
    </lineage>
</organism>
<reference evidence="2 3" key="1">
    <citation type="journal article" date="2008" name="Nature">
        <title>The Phaeodactylum genome reveals the evolutionary history of diatom genomes.</title>
        <authorList>
            <person name="Bowler C."/>
            <person name="Allen A.E."/>
            <person name="Badger J.H."/>
            <person name="Grimwood J."/>
            <person name="Jabbari K."/>
            <person name="Kuo A."/>
            <person name="Maheswari U."/>
            <person name="Martens C."/>
            <person name="Maumus F."/>
            <person name="Otillar R.P."/>
            <person name="Rayko E."/>
            <person name="Salamov A."/>
            <person name="Vandepoele K."/>
            <person name="Beszteri B."/>
            <person name="Gruber A."/>
            <person name="Heijde M."/>
            <person name="Katinka M."/>
            <person name="Mock T."/>
            <person name="Valentin K."/>
            <person name="Verret F."/>
            <person name="Berges J.A."/>
            <person name="Brownlee C."/>
            <person name="Cadoret J.P."/>
            <person name="Chiovitti A."/>
            <person name="Choi C.J."/>
            <person name="Coesel S."/>
            <person name="De Martino A."/>
            <person name="Detter J.C."/>
            <person name="Durkin C."/>
            <person name="Falciatore A."/>
            <person name="Fournet J."/>
            <person name="Haruta M."/>
            <person name="Huysman M.J."/>
            <person name="Jenkins B.D."/>
            <person name="Jiroutova K."/>
            <person name="Jorgensen R.E."/>
            <person name="Joubert Y."/>
            <person name="Kaplan A."/>
            <person name="Kroger N."/>
            <person name="Kroth P.G."/>
            <person name="La Roche J."/>
            <person name="Lindquist E."/>
            <person name="Lommer M."/>
            <person name="Martin-Jezequel V."/>
            <person name="Lopez P.J."/>
            <person name="Lucas S."/>
            <person name="Mangogna M."/>
            <person name="McGinnis K."/>
            <person name="Medlin L.K."/>
            <person name="Montsant A."/>
            <person name="Oudot-Le Secq M.P."/>
            <person name="Napoli C."/>
            <person name="Obornik M."/>
            <person name="Parker M.S."/>
            <person name="Petit J.L."/>
            <person name="Porcel B.M."/>
            <person name="Poulsen N."/>
            <person name="Robison M."/>
            <person name="Rychlewski L."/>
            <person name="Rynearson T.A."/>
            <person name="Schmutz J."/>
            <person name="Shapiro H."/>
            <person name="Siaut M."/>
            <person name="Stanley M."/>
            <person name="Sussman M.R."/>
            <person name="Taylor A.R."/>
            <person name="Vardi A."/>
            <person name="von Dassow P."/>
            <person name="Vyverman W."/>
            <person name="Willis A."/>
            <person name="Wyrwicz L.S."/>
            <person name="Rokhsar D.S."/>
            <person name="Weissenbach J."/>
            <person name="Armbrust E.V."/>
            <person name="Green B.R."/>
            <person name="Van de Peer Y."/>
            <person name="Grigoriev I.V."/>
        </authorList>
    </citation>
    <scope>NUCLEOTIDE SEQUENCE [LARGE SCALE GENOMIC DNA]</scope>
    <source>
        <strain evidence="2 3">CCAP 1055/1</strain>
    </source>
</reference>
<feature type="compositionally biased region" description="Polar residues" evidence="1">
    <location>
        <begin position="96"/>
        <end position="105"/>
    </location>
</feature>
<proteinExistence type="predicted"/>
<dbReference type="InParanoid" id="B7G1N3"/>
<feature type="region of interest" description="Disordered" evidence="1">
    <location>
        <begin position="1"/>
        <end position="115"/>
    </location>
</feature>
<accession>B7G1N3</accession>
<protein>
    <submittedName>
        <fullName evidence="2">Uncharacterized protein</fullName>
    </submittedName>
</protein>
<feature type="compositionally biased region" description="Acidic residues" evidence="1">
    <location>
        <begin position="161"/>
        <end position="170"/>
    </location>
</feature>
<gene>
    <name evidence="2" type="ORF">PHATRDRAFT_36547</name>
</gene>
<feature type="region of interest" description="Disordered" evidence="1">
    <location>
        <begin position="128"/>
        <end position="178"/>
    </location>
</feature>
<dbReference type="KEGG" id="pti:PHATRDRAFT_36547"/>
<dbReference type="AlphaFoldDB" id="B7G1N3"/>
<keyword evidence="3" id="KW-1185">Reference proteome</keyword>
<dbReference type="EMBL" id="CM000613">
    <property type="protein sequence ID" value="EEC47538.1"/>
    <property type="molecule type" value="Genomic_DNA"/>
</dbReference>
<dbReference type="GeneID" id="7201703"/>
<evidence type="ECO:0000313" key="2">
    <source>
        <dbReference type="EMBL" id="EEC47538.1"/>
    </source>
</evidence>
<dbReference type="PaxDb" id="2850-Phatr36547"/>
<reference evidence="3" key="2">
    <citation type="submission" date="2008-08" db="EMBL/GenBank/DDBJ databases">
        <authorList>
            <consortium name="Diatom Consortium"/>
            <person name="Grigoriev I."/>
            <person name="Grimwood J."/>
            <person name="Kuo A."/>
            <person name="Otillar R.P."/>
            <person name="Salamov A."/>
            <person name="Detter J.C."/>
            <person name="Lindquist E."/>
            <person name="Shapiro H."/>
            <person name="Lucas S."/>
            <person name="Glavina del Rio T."/>
            <person name="Pitluck S."/>
            <person name="Rokhsar D."/>
            <person name="Bowler C."/>
        </authorList>
    </citation>
    <scope>GENOME REANNOTATION</scope>
    <source>
        <strain evidence="3">CCAP 1055/1</strain>
    </source>
</reference>
<evidence type="ECO:0000256" key="1">
    <source>
        <dbReference type="SAM" id="MobiDB-lite"/>
    </source>
</evidence>
<name>B7G1N3_PHATC</name>
<sequence length="313" mass="34696">MSWFSSRRAKPAKESAFNTDDKPQNAFGGFGAVAHFDDGPLRDPRMANDFLERGTKNENIHTHSDTSSDGDDAGSEAESGSLSDDSFVGGPLMYESTCSDDSITVDTADPDSQDWNLRKANNFLQDFYDKEDLERVSQEQHRLRSTDDENDAESASSSDQSSEEGESDSETLEKSHSPLYKTCKDADICHEDQDLGTAKIDTATTLSSHDAKKFPIAPEIFDEGYGAEHDGYDVAPNESQIHECSETETSSQHVVVHDFSTASALRPAVAEARSTQRSCEAISMKNLRRARLMDASTGQMHEYWSRTKRHKDQ</sequence>
<dbReference type="HOGENOM" id="CLU_889848_0_0_1"/>
<dbReference type="Proteomes" id="UP000000759">
    <property type="component" value="Chromosome 10"/>
</dbReference>
<feature type="compositionally biased region" description="Basic and acidic residues" evidence="1">
    <location>
        <begin position="128"/>
        <end position="147"/>
    </location>
</feature>
<evidence type="ECO:0000313" key="3">
    <source>
        <dbReference type="Proteomes" id="UP000000759"/>
    </source>
</evidence>